<evidence type="ECO:0000256" key="6">
    <source>
        <dbReference type="ARBA" id="ARBA00048493"/>
    </source>
</evidence>
<dbReference type="CDD" id="cd04193">
    <property type="entry name" value="UDPGlcNAc_PPase"/>
    <property type="match status" value="1"/>
</dbReference>
<evidence type="ECO:0000313" key="9">
    <source>
        <dbReference type="Proteomes" id="UP000015104"/>
    </source>
</evidence>
<organism evidence="8 9">
    <name type="scientific">Tetranychus urticae</name>
    <name type="common">Two-spotted spider mite</name>
    <dbReference type="NCBI Taxonomy" id="32264"/>
    <lineage>
        <taxon>Eukaryota</taxon>
        <taxon>Metazoa</taxon>
        <taxon>Ecdysozoa</taxon>
        <taxon>Arthropoda</taxon>
        <taxon>Chelicerata</taxon>
        <taxon>Arachnida</taxon>
        <taxon>Acari</taxon>
        <taxon>Acariformes</taxon>
        <taxon>Trombidiformes</taxon>
        <taxon>Prostigmata</taxon>
        <taxon>Eleutherengona</taxon>
        <taxon>Raphignathae</taxon>
        <taxon>Tetranychoidea</taxon>
        <taxon>Tetranychidae</taxon>
        <taxon>Tetranychus</taxon>
    </lineage>
</organism>
<dbReference type="EnsemblMetazoa" id="tetur23g01110.1">
    <property type="protein sequence ID" value="tetur23g01110.1"/>
    <property type="gene ID" value="tetur23g01110"/>
</dbReference>
<evidence type="ECO:0000256" key="3">
    <source>
        <dbReference type="ARBA" id="ARBA00012457"/>
    </source>
</evidence>
<gene>
    <name evidence="8" type="primary">107367688</name>
</gene>
<name>T1KVL7_TETUR</name>
<dbReference type="InterPro" id="IPR039741">
    <property type="entry name" value="UDP-sugar_pyrophosphorylase"/>
</dbReference>
<reference evidence="8" key="2">
    <citation type="submission" date="2015-06" db="UniProtKB">
        <authorList>
            <consortium name="EnsemblMetazoa"/>
        </authorList>
    </citation>
    <scope>IDENTIFICATION</scope>
</reference>
<evidence type="ECO:0000256" key="7">
    <source>
        <dbReference type="SAM" id="MobiDB-lite"/>
    </source>
</evidence>
<sequence length="516" mass="57953">MSDLNVKEIASLLEKHEQSHLLQFWDQLTDEQKIQLYDDIKSIDFDDVISTFRESTEDKSANKQIEDDLLEPPGDSIHSGVPKCSPDELEKLRERGLQEISEGNVAVLLMAGGQGTRLGVDYPKGMYSVGLPSGKSLYQLQGERIRRVEELASQKWGKKSSIPWYIMTSEHTKTATEEFFASNNYFGLSRDNVIIFEQGTLPCFTFDGKIIMDKPYKIARSPDGNGGLYRSLDETGVLLDMDKRGIKYTHVYGVDNILVKLADPTFIGYCVTKKAAAGAKVVEKSSPTEAVGIICKVQGKFKVVEYSEVSSAIAEKRNPDGLLTFRCGSICNHFFTVEFLKEVSRKKLTHHVARKKIPYINSEGVVIRPDKPNGIKLEKFVFDVFEFTQDLAIWEVIRDEEFSPLKNNESASTDNAKTARESIYNLHKKYCQKAGGIIAVDDGDQCDNNQTFICEISPLVSYGGENLEPYVKGKTLKSPLIIEKDNKLSSITIVNTFTQYYNKGEIHSPVLQQCIL</sequence>
<accession>T1KVL7</accession>
<dbReference type="OMA" id="THCTVPW"/>
<dbReference type="AlphaFoldDB" id="T1KVL7"/>
<protein>
    <recommendedName>
        <fullName evidence="3">UDP-N-acetylglucosamine diphosphorylase</fullName>
        <ecNumber evidence="3">2.7.7.23</ecNumber>
    </recommendedName>
</protein>
<feature type="compositionally biased region" description="Basic and acidic residues" evidence="7">
    <location>
        <begin position="56"/>
        <end position="66"/>
    </location>
</feature>
<dbReference type="PANTHER" id="PTHR11952">
    <property type="entry name" value="UDP- GLUCOSE PYROPHOSPHORYLASE"/>
    <property type="match status" value="1"/>
</dbReference>
<dbReference type="PANTHER" id="PTHR11952:SF2">
    <property type="entry name" value="LD24639P"/>
    <property type="match status" value="1"/>
</dbReference>
<dbReference type="HOGENOM" id="CLU_025603_1_1_1"/>
<proteinExistence type="inferred from homology"/>
<dbReference type="InterPro" id="IPR029044">
    <property type="entry name" value="Nucleotide-diphossugar_trans"/>
</dbReference>
<evidence type="ECO:0000256" key="4">
    <source>
        <dbReference type="ARBA" id="ARBA00022679"/>
    </source>
</evidence>
<dbReference type="OrthoDB" id="532420at2759"/>
<keyword evidence="4" id="KW-0808">Transferase</keyword>
<dbReference type="InterPro" id="IPR002618">
    <property type="entry name" value="UDPGP_fam"/>
</dbReference>
<dbReference type="EMBL" id="CAEY01000613">
    <property type="status" value="NOT_ANNOTATED_CDS"/>
    <property type="molecule type" value="Genomic_DNA"/>
</dbReference>
<evidence type="ECO:0000256" key="2">
    <source>
        <dbReference type="ARBA" id="ARBA00010401"/>
    </source>
</evidence>
<reference evidence="9" key="1">
    <citation type="submission" date="2011-08" db="EMBL/GenBank/DDBJ databases">
        <authorList>
            <person name="Rombauts S."/>
        </authorList>
    </citation>
    <scope>NUCLEOTIDE SEQUENCE</scope>
    <source>
        <strain evidence="9">London</strain>
    </source>
</reference>
<dbReference type="Gene3D" id="3.90.550.10">
    <property type="entry name" value="Spore Coat Polysaccharide Biosynthesis Protein SpsA, Chain A"/>
    <property type="match status" value="1"/>
</dbReference>
<dbReference type="STRING" id="32264.T1KVL7"/>
<comment type="catalytic activity">
    <reaction evidence="6">
        <text>N-acetyl-alpha-D-glucosamine 1-phosphate + UTP + H(+) = UDP-N-acetyl-alpha-D-glucosamine + diphosphate</text>
        <dbReference type="Rhea" id="RHEA:13509"/>
        <dbReference type="ChEBI" id="CHEBI:15378"/>
        <dbReference type="ChEBI" id="CHEBI:33019"/>
        <dbReference type="ChEBI" id="CHEBI:46398"/>
        <dbReference type="ChEBI" id="CHEBI:57705"/>
        <dbReference type="ChEBI" id="CHEBI:57776"/>
        <dbReference type="EC" id="2.7.7.23"/>
    </reaction>
</comment>
<dbReference type="Proteomes" id="UP000015104">
    <property type="component" value="Unassembled WGS sequence"/>
</dbReference>
<keyword evidence="9" id="KW-1185">Reference proteome</keyword>
<dbReference type="eggNOG" id="KOG2388">
    <property type="taxonomic scope" value="Eukaryota"/>
</dbReference>
<dbReference type="SUPFAM" id="SSF53448">
    <property type="entry name" value="Nucleotide-diphospho-sugar transferases"/>
    <property type="match status" value="1"/>
</dbReference>
<evidence type="ECO:0000256" key="1">
    <source>
        <dbReference type="ARBA" id="ARBA00005208"/>
    </source>
</evidence>
<evidence type="ECO:0000256" key="5">
    <source>
        <dbReference type="ARBA" id="ARBA00022695"/>
    </source>
</evidence>
<keyword evidence="5" id="KW-0548">Nucleotidyltransferase</keyword>
<dbReference type="KEGG" id="tut:107367688"/>
<comment type="similarity">
    <text evidence="2">Belongs to the UDPGP type 1 family.</text>
</comment>
<dbReference type="EC" id="2.7.7.23" evidence="3"/>
<feature type="region of interest" description="Disordered" evidence="7">
    <location>
        <begin position="56"/>
        <end position="83"/>
    </location>
</feature>
<dbReference type="GO" id="GO:0006048">
    <property type="term" value="P:UDP-N-acetylglucosamine biosynthetic process"/>
    <property type="evidence" value="ECO:0007669"/>
    <property type="project" value="TreeGrafter"/>
</dbReference>
<dbReference type="GO" id="GO:0003977">
    <property type="term" value="F:UDP-N-acetylglucosamine diphosphorylase activity"/>
    <property type="evidence" value="ECO:0007669"/>
    <property type="project" value="UniProtKB-EC"/>
</dbReference>
<dbReference type="Pfam" id="PF01704">
    <property type="entry name" value="UDPGP"/>
    <property type="match status" value="1"/>
</dbReference>
<evidence type="ECO:0000313" key="8">
    <source>
        <dbReference type="EnsemblMetazoa" id="tetur23g01110.1"/>
    </source>
</evidence>
<dbReference type="FunFam" id="3.90.550.10:FF:000075">
    <property type="entry name" value="Probable UDP-N-acetylglucosamine pyrophosphorylase"/>
    <property type="match status" value="1"/>
</dbReference>
<comment type="pathway">
    <text evidence="1">Nucleotide-sugar biosynthesis; UDP-N-acetyl-alpha-D-glucosamine biosynthesis; UDP-N-acetyl-alpha-D-glucosamine from N-acetyl-alpha-D-glucosamine 1-phosphate: step 1/1.</text>
</comment>